<reference evidence="2" key="1">
    <citation type="submission" date="2015-08" db="EMBL/GenBank/DDBJ databases">
        <authorList>
            <person name="Babu N.S."/>
            <person name="Beckwith C.J."/>
            <person name="Beseler K.G."/>
            <person name="Brison A."/>
            <person name="Carone J.V."/>
            <person name="Caskin T.P."/>
            <person name="Diamond M."/>
            <person name="Durham M.E."/>
            <person name="Foxe J.M."/>
            <person name="Go M."/>
            <person name="Henderson B.A."/>
            <person name="Jones I.B."/>
            <person name="McGettigan J.A."/>
            <person name="Micheletti S.J."/>
            <person name="Nasrallah M.E."/>
            <person name="Ortiz D."/>
            <person name="Piller C.R."/>
            <person name="Privatt S.R."/>
            <person name="Schneider S.L."/>
            <person name="Sharp S."/>
            <person name="Smith T.C."/>
            <person name="Stanton J.D."/>
            <person name="Ullery H.E."/>
            <person name="Wilson R.J."/>
            <person name="Serrano M.G."/>
            <person name="Buck G."/>
            <person name="Lee V."/>
            <person name="Wang Y."/>
            <person name="Carvalho R."/>
            <person name="Voegtly L."/>
            <person name="Shi R."/>
            <person name="Duckworth R."/>
            <person name="Johnson A."/>
            <person name="Loviza R."/>
            <person name="Walstead R."/>
            <person name="Shah Z."/>
            <person name="Kiflezghi M."/>
            <person name="Wade K."/>
            <person name="Ball S.L."/>
            <person name="Bradley K.W."/>
            <person name="Asai D.J."/>
            <person name="Bowman C.A."/>
            <person name="Russell D.A."/>
            <person name="Pope W.H."/>
            <person name="Jacobs-Sera D."/>
            <person name="Hendrix R.W."/>
            <person name="Hatfull G.F."/>
        </authorList>
    </citation>
    <scope>NUCLEOTIDE SEQUENCE</scope>
</reference>
<name>A0A1D2A3M5_AUXPR</name>
<feature type="region of interest" description="Disordered" evidence="1">
    <location>
        <begin position="109"/>
        <end position="209"/>
    </location>
</feature>
<gene>
    <name evidence="2" type="ORF">g.61300</name>
</gene>
<dbReference type="EMBL" id="GDKF01004823">
    <property type="protein sequence ID" value="JAT73799.1"/>
    <property type="molecule type" value="Transcribed_RNA"/>
</dbReference>
<evidence type="ECO:0000313" key="2">
    <source>
        <dbReference type="EMBL" id="JAT73799.1"/>
    </source>
</evidence>
<organism evidence="2">
    <name type="scientific">Auxenochlorella protothecoides</name>
    <name type="common">Green microalga</name>
    <name type="synonym">Chlorella protothecoides</name>
    <dbReference type="NCBI Taxonomy" id="3075"/>
    <lineage>
        <taxon>Eukaryota</taxon>
        <taxon>Viridiplantae</taxon>
        <taxon>Chlorophyta</taxon>
        <taxon>core chlorophytes</taxon>
        <taxon>Trebouxiophyceae</taxon>
        <taxon>Chlorellales</taxon>
        <taxon>Chlorellaceae</taxon>
        <taxon>Auxenochlorella</taxon>
    </lineage>
</organism>
<feature type="region of interest" description="Disordered" evidence="1">
    <location>
        <begin position="37"/>
        <end position="56"/>
    </location>
</feature>
<sequence length="209" mass="21985">MGVHGADHSPVVLVGDPLPCGAPRGAPLRSRLPPVLGTSGGWGGGSPGRGGPLCRRRVTETPYPFVIQWPAEYQPQPSKRRKLKRRAKNALPLCTNQSVFFSSLSPIFSSSSHGHSDPTHPHQAIEAINNPHTDTGNIVASKAGTSRRRGREPVPVADPSLGITPDQVTTSKEPDTEGLDSATGPRPVDSSSNAPPLLSMPDNPAPSPE</sequence>
<evidence type="ECO:0000256" key="1">
    <source>
        <dbReference type="SAM" id="MobiDB-lite"/>
    </source>
</evidence>
<dbReference type="AlphaFoldDB" id="A0A1D2A3M5"/>
<protein>
    <submittedName>
        <fullName evidence="2">Uncharacterized protein</fullName>
    </submittedName>
</protein>
<feature type="non-terminal residue" evidence="2">
    <location>
        <position position="209"/>
    </location>
</feature>
<accession>A0A1D2A3M5</accession>
<proteinExistence type="predicted"/>
<feature type="compositionally biased region" description="Gly residues" evidence="1">
    <location>
        <begin position="38"/>
        <end position="51"/>
    </location>
</feature>